<dbReference type="HOGENOM" id="CLU_1495980_0_0_1"/>
<organism evidence="2 3">
    <name type="scientific">Byssochlamys spectabilis (strain No. 5 / NBRC 109023)</name>
    <name type="common">Paecilomyces variotii</name>
    <dbReference type="NCBI Taxonomy" id="1356009"/>
    <lineage>
        <taxon>Eukaryota</taxon>
        <taxon>Fungi</taxon>
        <taxon>Dikarya</taxon>
        <taxon>Ascomycota</taxon>
        <taxon>Pezizomycotina</taxon>
        <taxon>Eurotiomycetes</taxon>
        <taxon>Eurotiomycetidae</taxon>
        <taxon>Eurotiales</taxon>
        <taxon>Thermoascaceae</taxon>
        <taxon>Paecilomyces</taxon>
    </lineage>
</organism>
<name>V5F8H8_BYSSN</name>
<evidence type="ECO:0000313" key="2">
    <source>
        <dbReference type="EMBL" id="GAD92254.1"/>
    </source>
</evidence>
<evidence type="ECO:0000256" key="1">
    <source>
        <dbReference type="SAM" id="MobiDB-lite"/>
    </source>
</evidence>
<protein>
    <submittedName>
        <fullName evidence="2">Uncharacterized protein</fullName>
    </submittedName>
</protein>
<comment type="caution">
    <text evidence="2">The sequence shown here is derived from an EMBL/GenBank/DDBJ whole genome shotgun (WGS) entry which is preliminary data.</text>
</comment>
<dbReference type="InParanoid" id="V5F8H8"/>
<dbReference type="EMBL" id="BAUL01000020">
    <property type="protein sequence ID" value="GAD92254.1"/>
    <property type="molecule type" value="Genomic_DNA"/>
</dbReference>
<gene>
    <name evidence="2" type="ORF">PVAR5_0844</name>
</gene>
<dbReference type="Proteomes" id="UP000018001">
    <property type="component" value="Unassembled WGS sequence"/>
</dbReference>
<evidence type="ECO:0000313" key="3">
    <source>
        <dbReference type="Proteomes" id="UP000018001"/>
    </source>
</evidence>
<sequence>MRPGSGDRPIAKEAKLGKLSNPTDGPAVKSAPPAVPQVIGDCETKATDPDRDNWPLVFGSVLGFELKAQGSQHGRRVVQSPLGGSGLRHGPGEIPAWRTETEFVEVRLKDRNSVMESGLEFVQGIGQITGSKLIIPRASHHITMALFAYAPNLSPSLHKLTEMTPSSFASLARNRRLVDE</sequence>
<proteinExistence type="predicted"/>
<accession>V5F8H8</accession>
<dbReference type="AlphaFoldDB" id="V5F8H8"/>
<keyword evidence="3" id="KW-1185">Reference proteome</keyword>
<reference evidence="3" key="1">
    <citation type="journal article" date="2014" name="Genome Announc.">
        <title>Draft genome sequence of the formaldehyde-resistant fungus Byssochlamys spectabilis No. 5 (anamorph Paecilomyces variotii No. 5) (NBRC109023).</title>
        <authorList>
            <person name="Oka T."/>
            <person name="Ekino K."/>
            <person name="Fukuda K."/>
            <person name="Nomura Y."/>
        </authorList>
    </citation>
    <scope>NUCLEOTIDE SEQUENCE [LARGE SCALE GENOMIC DNA]</scope>
    <source>
        <strain evidence="3">No. 5 / NBRC 109023</strain>
    </source>
</reference>
<feature type="region of interest" description="Disordered" evidence="1">
    <location>
        <begin position="1"/>
        <end position="50"/>
    </location>
</feature>